<dbReference type="AlphaFoldDB" id="A0A1N6ZLX0"/>
<evidence type="ECO:0000313" key="2">
    <source>
        <dbReference type="Proteomes" id="UP000323956"/>
    </source>
</evidence>
<gene>
    <name evidence="1" type="ORF">SAMN05421641_13613</name>
</gene>
<sequence>MLPGAAAGQDLPRPRSPVAVAAAFLPRVQATLDRLDVAAEALEIRANRCSSPGGDRDDIFHIWIGMRGTTAAPAGPQLRRLHAEWRAAGWTLTRMRQLRNGGVNLAAREPGTGNGYAFDSGFAAGPQHVAGFFDTPCFRNPDGPVRFGRLRPELGARQ</sequence>
<dbReference type="EMBL" id="FTMK01000036">
    <property type="protein sequence ID" value="SIR27828.1"/>
    <property type="molecule type" value="Genomic_DNA"/>
</dbReference>
<reference evidence="1 2" key="1">
    <citation type="submission" date="2017-01" db="EMBL/GenBank/DDBJ databases">
        <authorList>
            <person name="Varghese N."/>
            <person name="Submissions S."/>
        </authorList>
    </citation>
    <scope>NUCLEOTIDE SEQUENCE [LARGE SCALE GENOMIC DNA]</scope>
    <source>
        <strain evidence="1 2">ATCC 700171</strain>
    </source>
</reference>
<name>A0A1N6ZLX0_9RHOB</name>
<evidence type="ECO:0000313" key="1">
    <source>
        <dbReference type="EMBL" id="SIR27828.1"/>
    </source>
</evidence>
<accession>A0A1N6ZLX0</accession>
<protein>
    <submittedName>
        <fullName evidence="1">Uncharacterized protein</fullName>
    </submittedName>
</protein>
<dbReference type="Proteomes" id="UP000323956">
    <property type="component" value="Unassembled WGS sequence"/>
</dbReference>
<proteinExistence type="predicted"/>
<organism evidence="1 2">
    <name type="scientific">Paracoccus thiocyanatus</name>
    <dbReference type="NCBI Taxonomy" id="34006"/>
    <lineage>
        <taxon>Bacteria</taxon>
        <taxon>Pseudomonadati</taxon>
        <taxon>Pseudomonadota</taxon>
        <taxon>Alphaproteobacteria</taxon>
        <taxon>Rhodobacterales</taxon>
        <taxon>Paracoccaceae</taxon>
        <taxon>Paracoccus</taxon>
    </lineage>
</organism>